<comment type="similarity">
    <text evidence="1 5">Belongs to the glycosyl hydrolase 43 family.</text>
</comment>
<dbReference type="PATRIC" id="fig|1339315.3.peg.1046"/>
<evidence type="ECO:0000256" key="6">
    <source>
        <dbReference type="SAM" id="SignalP"/>
    </source>
</evidence>
<sequence length="358" mass="41041">MKLKHIPLLLLVLTCCPACQNKKASATKEIPSEATYTNPLLAVGAEPWAVFHEGKYYYTQGAENKIILWETNDITDLEHAARKEVWIPKEISNSYHLWGPEIHRIDGKWYVYFAADDGNMDNHHIYVIENSSPNPLEGEFVMKGRIKTDKDDNWAIHASTFEHQGQRYLIWCGWPKRRIETETQCIYIARMENPWTLSSDRVMIAEPEYEWERQWISPDGSKTAYPIHVNESPQFFESKNKDKVLIYYCASGSWTPYYCIGLLTADAGSDLTNAASWKKQDTPVFEQQPEDSVFGPGSPSFVPTPDEKEWYMLYHARKIPNDAPGATDSRSPRLQKISWDANGMPVLGKPCKEGTQIK</sequence>
<dbReference type="GO" id="GO:0005975">
    <property type="term" value="P:carbohydrate metabolic process"/>
    <property type="evidence" value="ECO:0007669"/>
    <property type="project" value="InterPro"/>
</dbReference>
<dbReference type="GO" id="GO:0004553">
    <property type="term" value="F:hydrolase activity, hydrolyzing O-glycosyl compounds"/>
    <property type="evidence" value="ECO:0007669"/>
    <property type="project" value="InterPro"/>
</dbReference>
<evidence type="ECO:0000313" key="7">
    <source>
        <dbReference type="EMBL" id="EXY76019.1"/>
    </source>
</evidence>
<gene>
    <name evidence="7" type="ORF">M124_0230</name>
</gene>
<feature type="signal peptide" evidence="6">
    <location>
        <begin position="1"/>
        <end position="20"/>
    </location>
</feature>
<dbReference type="EMBL" id="JGCY01000220">
    <property type="protein sequence ID" value="EXY76019.1"/>
    <property type="molecule type" value="Genomic_DNA"/>
</dbReference>
<protein>
    <submittedName>
        <fullName evidence="7">Glycosyl hydrolases 43 family protein</fullName>
    </submittedName>
</protein>
<dbReference type="GeneID" id="60366772"/>
<dbReference type="InterPro" id="IPR023296">
    <property type="entry name" value="Glyco_hydro_beta-prop_sf"/>
</dbReference>
<evidence type="ECO:0000256" key="5">
    <source>
        <dbReference type="RuleBase" id="RU361187"/>
    </source>
</evidence>
<evidence type="ECO:0000256" key="3">
    <source>
        <dbReference type="ARBA" id="ARBA00022801"/>
    </source>
</evidence>
<accession>A0A015SV05</accession>
<dbReference type="PIRSF" id="PIRSF025414">
    <property type="entry name" value="Alpha-L-arabinofuranosidase"/>
    <property type="match status" value="1"/>
</dbReference>
<keyword evidence="4 5" id="KW-0326">Glycosidase</keyword>
<dbReference type="CDD" id="cd18820">
    <property type="entry name" value="GH43_LbAraf43-like"/>
    <property type="match status" value="1"/>
</dbReference>
<dbReference type="RefSeq" id="WP_005784046.1">
    <property type="nucleotide sequence ID" value="NZ_JGCY01000220.1"/>
</dbReference>
<dbReference type="Gene3D" id="2.115.10.20">
    <property type="entry name" value="Glycosyl hydrolase domain, family 43"/>
    <property type="match status" value="1"/>
</dbReference>
<dbReference type="PANTHER" id="PTHR43817:SF1">
    <property type="entry name" value="HYDROLASE, FAMILY 43, PUTATIVE (AFU_ORTHOLOGUE AFUA_3G01660)-RELATED"/>
    <property type="match status" value="1"/>
</dbReference>
<proteinExistence type="inferred from homology"/>
<dbReference type="InterPro" id="IPR016828">
    <property type="entry name" value="Alpha-L-arabinofuranosidase"/>
</dbReference>
<evidence type="ECO:0000256" key="1">
    <source>
        <dbReference type="ARBA" id="ARBA00009865"/>
    </source>
</evidence>
<dbReference type="AlphaFoldDB" id="A0A015SV05"/>
<evidence type="ECO:0000256" key="2">
    <source>
        <dbReference type="ARBA" id="ARBA00022729"/>
    </source>
</evidence>
<dbReference type="PANTHER" id="PTHR43817">
    <property type="entry name" value="GLYCOSYL HYDROLASE"/>
    <property type="match status" value="1"/>
</dbReference>
<dbReference type="SUPFAM" id="SSF75005">
    <property type="entry name" value="Arabinanase/levansucrase/invertase"/>
    <property type="match status" value="1"/>
</dbReference>
<keyword evidence="2 6" id="KW-0732">Signal</keyword>
<organism evidence="7 8">
    <name type="scientific">Bacteroides fragilis str. 3988T(B)14</name>
    <dbReference type="NCBI Taxonomy" id="1339315"/>
    <lineage>
        <taxon>Bacteria</taxon>
        <taxon>Pseudomonadati</taxon>
        <taxon>Bacteroidota</taxon>
        <taxon>Bacteroidia</taxon>
        <taxon>Bacteroidales</taxon>
        <taxon>Bacteroidaceae</taxon>
        <taxon>Bacteroides</taxon>
    </lineage>
</organism>
<dbReference type="Proteomes" id="UP000020529">
    <property type="component" value="Unassembled WGS sequence"/>
</dbReference>
<feature type="chain" id="PRO_5001478306" evidence="6">
    <location>
        <begin position="21"/>
        <end position="358"/>
    </location>
</feature>
<name>A0A015SV05_BACFG</name>
<comment type="caution">
    <text evidence="7">The sequence shown here is derived from an EMBL/GenBank/DDBJ whole genome shotgun (WGS) entry which is preliminary data.</text>
</comment>
<evidence type="ECO:0000256" key="4">
    <source>
        <dbReference type="ARBA" id="ARBA00023295"/>
    </source>
</evidence>
<keyword evidence="3 5" id="KW-0378">Hydrolase</keyword>
<reference evidence="7 8" key="1">
    <citation type="submission" date="2014-02" db="EMBL/GenBank/DDBJ databases">
        <authorList>
            <person name="Sears C."/>
            <person name="Carroll K."/>
            <person name="Sack B.R."/>
            <person name="Qadri F."/>
            <person name="Myers L.L."/>
            <person name="Chung G.-T."/>
            <person name="Escheverria P."/>
            <person name="Fraser C.M."/>
            <person name="Sadzewicz L."/>
            <person name="Shefchek K.A."/>
            <person name="Tallon L."/>
            <person name="Das S.P."/>
            <person name="Daugherty S."/>
            <person name="Mongodin E.F."/>
        </authorList>
    </citation>
    <scope>NUCLEOTIDE SEQUENCE [LARGE SCALE GENOMIC DNA]</scope>
    <source>
        <strain evidence="8">3988T(B)14</strain>
    </source>
</reference>
<evidence type="ECO:0000313" key="8">
    <source>
        <dbReference type="Proteomes" id="UP000020529"/>
    </source>
</evidence>
<dbReference type="InterPro" id="IPR006710">
    <property type="entry name" value="Glyco_hydro_43"/>
</dbReference>
<dbReference type="Pfam" id="PF04616">
    <property type="entry name" value="Glyco_hydro_43"/>
    <property type="match status" value="1"/>
</dbReference>